<organism evidence="1 2">
    <name type="scientific">Symplocastrum torsivum CPER-KK1</name>
    <dbReference type="NCBI Taxonomy" id="450513"/>
    <lineage>
        <taxon>Bacteria</taxon>
        <taxon>Bacillati</taxon>
        <taxon>Cyanobacteriota</taxon>
        <taxon>Cyanophyceae</taxon>
        <taxon>Oscillatoriophycideae</taxon>
        <taxon>Oscillatoriales</taxon>
        <taxon>Microcoleaceae</taxon>
        <taxon>Symplocastrum</taxon>
    </lineage>
</organism>
<dbReference type="EMBL" id="JAHHIF010000009">
    <property type="protein sequence ID" value="MBW4544616.1"/>
    <property type="molecule type" value="Genomic_DNA"/>
</dbReference>
<evidence type="ECO:0000313" key="2">
    <source>
        <dbReference type="Proteomes" id="UP000753908"/>
    </source>
</evidence>
<protein>
    <submittedName>
        <fullName evidence="1">DUF4160 domain-containing protein</fullName>
    </submittedName>
</protein>
<dbReference type="InterPro" id="IPR025427">
    <property type="entry name" value="DUF4160"/>
</dbReference>
<sequence length="80" mass="9084">MPTVLRKDGFAVRIYFNDHLPPHVHVFKGGGQVRISLGGETERPELIQIEGMSNKDVAKALEIVTEHQLELLEKWKEIHG</sequence>
<dbReference type="AlphaFoldDB" id="A0A951PJV3"/>
<evidence type="ECO:0000313" key="1">
    <source>
        <dbReference type="EMBL" id="MBW4544616.1"/>
    </source>
</evidence>
<gene>
    <name evidence="1" type="ORF">KME25_09245</name>
</gene>
<name>A0A951PJV3_9CYAN</name>
<proteinExistence type="predicted"/>
<reference evidence="1" key="2">
    <citation type="journal article" date="2022" name="Microbiol. Resour. Announc.">
        <title>Metagenome Sequencing to Explore Phylogenomics of Terrestrial Cyanobacteria.</title>
        <authorList>
            <person name="Ward R.D."/>
            <person name="Stajich J.E."/>
            <person name="Johansen J.R."/>
            <person name="Huntemann M."/>
            <person name="Clum A."/>
            <person name="Foster B."/>
            <person name="Foster B."/>
            <person name="Roux S."/>
            <person name="Palaniappan K."/>
            <person name="Varghese N."/>
            <person name="Mukherjee S."/>
            <person name="Reddy T.B.K."/>
            <person name="Daum C."/>
            <person name="Copeland A."/>
            <person name="Chen I.A."/>
            <person name="Ivanova N.N."/>
            <person name="Kyrpides N.C."/>
            <person name="Shapiro N."/>
            <person name="Eloe-Fadrosh E.A."/>
            <person name="Pietrasiak N."/>
        </authorList>
    </citation>
    <scope>NUCLEOTIDE SEQUENCE</scope>
    <source>
        <strain evidence="1">CPER-KK1</strain>
    </source>
</reference>
<reference evidence="1" key="1">
    <citation type="submission" date="2021-05" db="EMBL/GenBank/DDBJ databases">
        <authorList>
            <person name="Pietrasiak N."/>
            <person name="Ward R."/>
            <person name="Stajich J.E."/>
            <person name="Kurbessoian T."/>
        </authorList>
    </citation>
    <scope>NUCLEOTIDE SEQUENCE</scope>
    <source>
        <strain evidence="1">CPER-KK1</strain>
    </source>
</reference>
<accession>A0A951PJV3</accession>
<comment type="caution">
    <text evidence="1">The sequence shown here is derived from an EMBL/GenBank/DDBJ whole genome shotgun (WGS) entry which is preliminary data.</text>
</comment>
<dbReference type="Proteomes" id="UP000753908">
    <property type="component" value="Unassembled WGS sequence"/>
</dbReference>
<dbReference type="Pfam" id="PF13711">
    <property type="entry name" value="DUF4160"/>
    <property type="match status" value="1"/>
</dbReference>